<feature type="coiled-coil region" evidence="6">
    <location>
        <begin position="287"/>
        <end position="314"/>
    </location>
</feature>
<accession>A0A1I1DFV8</accession>
<dbReference type="InterPro" id="IPR003594">
    <property type="entry name" value="HATPase_dom"/>
</dbReference>
<dbReference type="EMBL" id="FOKW01000001">
    <property type="protein sequence ID" value="SFB71650.1"/>
    <property type="molecule type" value="Genomic_DNA"/>
</dbReference>
<dbReference type="SUPFAM" id="SSF55781">
    <property type="entry name" value="GAF domain-like"/>
    <property type="match status" value="1"/>
</dbReference>
<keyword evidence="3" id="KW-0597">Phosphoprotein</keyword>
<keyword evidence="6" id="KW-0175">Coiled coil</keyword>
<comment type="catalytic activity">
    <reaction evidence="1">
        <text>ATP + protein L-histidine = ADP + protein N-phospho-L-histidine.</text>
        <dbReference type="EC" id="2.7.13.3"/>
    </reaction>
</comment>
<dbReference type="PROSITE" id="PS50109">
    <property type="entry name" value="HIS_KIN"/>
    <property type="match status" value="1"/>
</dbReference>
<dbReference type="Gene3D" id="3.30.450.40">
    <property type="match status" value="1"/>
</dbReference>
<evidence type="ECO:0000259" key="7">
    <source>
        <dbReference type="PROSITE" id="PS50109"/>
    </source>
</evidence>
<dbReference type="SMART" id="SM00387">
    <property type="entry name" value="HATPase_c"/>
    <property type="match status" value="1"/>
</dbReference>
<dbReference type="OrthoDB" id="3369at2157"/>
<dbReference type="GO" id="GO:0000155">
    <property type="term" value="F:phosphorelay sensor kinase activity"/>
    <property type="evidence" value="ECO:0007669"/>
    <property type="project" value="InterPro"/>
</dbReference>
<evidence type="ECO:0000313" key="9">
    <source>
        <dbReference type="Proteomes" id="UP000199161"/>
    </source>
</evidence>
<proteinExistence type="predicted"/>
<dbReference type="GO" id="GO:0030295">
    <property type="term" value="F:protein kinase activator activity"/>
    <property type="evidence" value="ECO:0007669"/>
    <property type="project" value="TreeGrafter"/>
</dbReference>
<dbReference type="PANTHER" id="PTHR42878:SF15">
    <property type="entry name" value="BACTERIOPHYTOCHROME"/>
    <property type="match status" value="1"/>
</dbReference>
<evidence type="ECO:0000256" key="2">
    <source>
        <dbReference type="ARBA" id="ARBA00012438"/>
    </source>
</evidence>
<evidence type="ECO:0000256" key="6">
    <source>
        <dbReference type="SAM" id="Coils"/>
    </source>
</evidence>
<dbReference type="GO" id="GO:0000156">
    <property type="term" value="F:phosphorelay response regulator activity"/>
    <property type="evidence" value="ECO:0007669"/>
    <property type="project" value="TreeGrafter"/>
</dbReference>
<dbReference type="GO" id="GO:0007234">
    <property type="term" value="P:osmosensory signaling via phosphorelay pathway"/>
    <property type="evidence" value="ECO:0007669"/>
    <property type="project" value="TreeGrafter"/>
</dbReference>
<dbReference type="InterPro" id="IPR003661">
    <property type="entry name" value="HisK_dim/P_dom"/>
</dbReference>
<dbReference type="PRINTS" id="PR00344">
    <property type="entry name" value="BCTRLSENSOR"/>
</dbReference>
<evidence type="ECO:0000256" key="1">
    <source>
        <dbReference type="ARBA" id="ARBA00000085"/>
    </source>
</evidence>
<reference evidence="9" key="1">
    <citation type="submission" date="2016-10" db="EMBL/GenBank/DDBJ databases">
        <authorList>
            <person name="Varghese N."/>
            <person name="Submissions S."/>
        </authorList>
    </citation>
    <scope>NUCLEOTIDE SEQUENCE [LARGE SCALE GENOMIC DNA]</scope>
    <source>
        <strain evidence="9">DSM 13078</strain>
    </source>
</reference>
<dbReference type="RefSeq" id="WP_089784933.1">
    <property type="nucleotide sequence ID" value="NZ_FOKW01000001.1"/>
</dbReference>
<dbReference type="InterPro" id="IPR050351">
    <property type="entry name" value="BphY/WalK/GraS-like"/>
</dbReference>
<evidence type="ECO:0000256" key="5">
    <source>
        <dbReference type="ARBA" id="ARBA00022777"/>
    </source>
</evidence>
<sequence length="521" mass="56076">MGEIRLLAVGVAVPPPTKEALSARRIRQIDVEDGVVEGNLDTAGNDEVDCVLVDPTDDDAPGPARLADAFDDPAIVAVSDGSPSATDLESPVTAVVRETDLRNRGAVVANRIHIATAATDRTGGGSDERSEDCGPLKRAAAALSAVQTIETDPDCDVTATIERILETAADHLEYPIGYVTRIEDGVQEIVAAVGNHRHIQAGATDPLGRTYCRRTIEADEPIVLENAPEQGWDGDPAVERFGLRCYVGARVAVDDEVYGTLCFADDRAREDLAVGIQGSVVEALASRVGYELEREQYEAELAEQRDNLEILNEVVRHDIRNDLQLVQAYAKMLEDHVDAEGAEHLDIVRESAENAIDLTTTARDLAEVMLRTDDENERVPLATTLEQQLSEIRSTYPDAAVTLERSPPSVEVIGNDMLGAVFRNLLKNAVQHNDKEVPTVTVEAAVRDGAAEVRIADNGPGVPDSQKEEIFGKGEKGLESEGSGIGLYLVQQLVEGCGGEVWVEDNDPEGAVFVVRLPVAE</sequence>
<organism evidence="8 9">
    <name type="scientific">Natronobacterium haloterrestre</name>
    <name type="common">Halobiforma haloterrestris</name>
    <dbReference type="NCBI Taxonomy" id="148448"/>
    <lineage>
        <taxon>Archaea</taxon>
        <taxon>Methanobacteriati</taxon>
        <taxon>Methanobacteriota</taxon>
        <taxon>Stenosarchaea group</taxon>
        <taxon>Halobacteria</taxon>
        <taxon>Halobacteriales</taxon>
        <taxon>Natrialbaceae</taxon>
        <taxon>Natronobacterium</taxon>
    </lineage>
</organism>
<dbReference type="Proteomes" id="UP000199161">
    <property type="component" value="Unassembled WGS sequence"/>
</dbReference>
<evidence type="ECO:0000313" key="8">
    <source>
        <dbReference type="EMBL" id="SFB71650.1"/>
    </source>
</evidence>
<evidence type="ECO:0000256" key="4">
    <source>
        <dbReference type="ARBA" id="ARBA00022679"/>
    </source>
</evidence>
<dbReference type="CDD" id="cd00082">
    <property type="entry name" value="HisKA"/>
    <property type="match status" value="1"/>
</dbReference>
<gene>
    <name evidence="8" type="ORF">SAMN05444422_101431</name>
</gene>
<keyword evidence="9" id="KW-1185">Reference proteome</keyword>
<dbReference type="AlphaFoldDB" id="A0A1I1DFV8"/>
<dbReference type="InterPro" id="IPR004358">
    <property type="entry name" value="Sig_transdc_His_kin-like_C"/>
</dbReference>
<dbReference type="SMART" id="SM00065">
    <property type="entry name" value="GAF"/>
    <property type="match status" value="1"/>
</dbReference>
<dbReference type="InterPro" id="IPR005467">
    <property type="entry name" value="His_kinase_dom"/>
</dbReference>
<protein>
    <recommendedName>
        <fullName evidence="2">histidine kinase</fullName>
        <ecNumber evidence="2">2.7.13.3</ecNumber>
    </recommendedName>
</protein>
<dbReference type="Pfam" id="PF02518">
    <property type="entry name" value="HATPase_c"/>
    <property type="match status" value="1"/>
</dbReference>
<dbReference type="PANTHER" id="PTHR42878">
    <property type="entry name" value="TWO-COMPONENT HISTIDINE KINASE"/>
    <property type="match status" value="1"/>
</dbReference>
<dbReference type="SUPFAM" id="SSF55874">
    <property type="entry name" value="ATPase domain of HSP90 chaperone/DNA topoisomerase II/histidine kinase"/>
    <property type="match status" value="1"/>
</dbReference>
<keyword evidence="5 8" id="KW-0418">Kinase</keyword>
<dbReference type="InterPro" id="IPR036890">
    <property type="entry name" value="HATPase_C_sf"/>
</dbReference>
<evidence type="ECO:0000256" key="3">
    <source>
        <dbReference type="ARBA" id="ARBA00022553"/>
    </source>
</evidence>
<dbReference type="InterPro" id="IPR003018">
    <property type="entry name" value="GAF"/>
</dbReference>
<dbReference type="EC" id="2.7.13.3" evidence="2"/>
<dbReference type="Pfam" id="PF01590">
    <property type="entry name" value="GAF"/>
    <property type="match status" value="1"/>
</dbReference>
<feature type="domain" description="Histidine kinase" evidence="7">
    <location>
        <begin position="314"/>
        <end position="521"/>
    </location>
</feature>
<dbReference type="InterPro" id="IPR029016">
    <property type="entry name" value="GAF-like_dom_sf"/>
</dbReference>
<dbReference type="Gene3D" id="3.30.565.10">
    <property type="entry name" value="Histidine kinase-like ATPase, C-terminal domain"/>
    <property type="match status" value="1"/>
</dbReference>
<keyword evidence="4" id="KW-0808">Transferase</keyword>
<name>A0A1I1DFV8_NATHA</name>